<dbReference type="Pfam" id="PF07281">
    <property type="entry name" value="INSIG"/>
    <property type="match status" value="1"/>
</dbReference>
<organism evidence="8 9">
    <name type="scientific">Lachancea quebecensis</name>
    <dbReference type="NCBI Taxonomy" id="1654605"/>
    <lineage>
        <taxon>Eukaryota</taxon>
        <taxon>Fungi</taxon>
        <taxon>Dikarya</taxon>
        <taxon>Ascomycota</taxon>
        <taxon>Saccharomycotina</taxon>
        <taxon>Saccharomycetes</taxon>
        <taxon>Saccharomycetales</taxon>
        <taxon>Saccharomycetaceae</taxon>
        <taxon>Lachancea</taxon>
    </lineage>
</organism>
<comment type="similarity">
    <text evidence="2">Belongs to the INSIG family.</text>
</comment>
<reference evidence="9" key="1">
    <citation type="submission" date="2015-10" db="EMBL/GenBank/DDBJ databases">
        <authorList>
            <person name="Devillers H."/>
        </authorList>
    </citation>
    <scope>NUCLEOTIDE SEQUENCE [LARGE SCALE GENOMIC DNA]</scope>
</reference>
<evidence type="ECO:0000256" key="4">
    <source>
        <dbReference type="ARBA" id="ARBA00022824"/>
    </source>
</evidence>
<keyword evidence="5 7" id="KW-1133">Transmembrane helix</keyword>
<proteinExistence type="inferred from homology"/>
<dbReference type="AlphaFoldDB" id="A0A0P1KQR3"/>
<dbReference type="GO" id="GO:0005789">
    <property type="term" value="C:endoplasmic reticulum membrane"/>
    <property type="evidence" value="ECO:0007669"/>
    <property type="project" value="UniProtKB-SubCell"/>
</dbReference>
<dbReference type="OrthoDB" id="205546at2759"/>
<feature type="transmembrane region" description="Helical" evidence="7">
    <location>
        <begin position="132"/>
        <end position="153"/>
    </location>
</feature>
<feature type="transmembrane region" description="Helical" evidence="7">
    <location>
        <begin position="236"/>
        <end position="258"/>
    </location>
</feature>
<evidence type="ECO:0000256" key="2">
    <source>
        <dbReference type="ARBA" id="ARBA00007475"/>
    </source>
</evidence>
<accession>A0A0P1KQR3</accession>
<gene>
    <name evidence="8" type="ORF">LAQU0_S05e03356g</name>
</gene>
<evidence type="ECO:0000256" key="6">
    <source>
        <dbReference type="ARBA" id="ARBA00023136"/>
    </source>
</evidence>
<evidence type="ECO:0000256" key="3">
    <source>
        <dbReference type="ARBA" id="ARBA00022692"/>
    </source>
</evidence>
<keyword evidence="6 7" id="KW-0472">Membrane</keyword>
<dbReference type="Proteomes" id="UP000236544">
    <property type="component" value="Unassembled WGS sequence"/>
</dbReference>
<keyword evidence="3 7" id="KW-0812">Transmembrane</keyword>
<dbReference type="PANTHER" id="PTHR15301:SF3">
    <property type="entry name" value="PROTEIN NSG1-RELATED"/>
    <property type="match status" value="1"/>
</dbReference>
<feature type="transmembrane region" description="Helical" evidence="7">
    <location>
        <begin position="165"/>
        <end position="182"/>
    </location>
</feature>
<dbReference type="GO" id="GO:0016126">
    <property type="term" value="P:sterol biosynthetic process"/>
    <property type="evidence" value="ECO:0007669"/>
    <property type="project" value="TreeGrafter"/>
</dbReference>
<keyword evidence="4" id="KW-0256">Endoplasmic reticulum</keyword>
<comment type="subcellular location">
    <subcellularLocation>
        <location evidence="1">Endoplasmic reticulum membrane</location>
        <topology evidence="1">Multi-pass membrane protein</topology>
    </subcellularLocation>
</comment>
<evidence type="ECO:0000313" key="8">
    <source>
        <dbReference type="EMBL" id="CUS22348.1"/>
    </source>
</evidence>
<evidence type="ECO:0000256" key="7">
    <source>
        <dbReference type="SAM" id="Phobius"/>
    </source>
</evidence>
<dbReference type="InterPro" id="IPR025929">
    <property type="entry name" value="INSIG_fam"/>
</dbReference>
<protein>
    <submittedName>
        <fullName evidence="8">LAQU0S05e03356g1_1</fullName>
    </submittedName>
</protein>
<evidence type="ECO:0000256" key="1">
    <source>
        <dbReference type="ARBA" id="ARBA00004477"/>
    </source>
</evidence>
<keyword evidence="9" id="KW-1185">Reference proteome</keyword>
<name>A0A0P1KQR3_9SACH</name>
<dbReference type="EMBL" id="LN890537">
    <property type="protein sequence ID" value="CUS22348.1"/>
    <property type="molecule type" value="Genomic_DNA"/>
</dbReference>
<evidence type="ECO:0000313" key="9">
    <source>
        <dbReference type="Proteomes" id="UP000236544"/>
    </source>
</evidence>
<evidence type="ECO:0000256" key="5">
    <source>
        <dbReference type="ARBA" id="ARBA00022989"/>
    </source>
</evidence>
<dbReference type="PANTHER" id="PTHR15301">
    <property type="entry name" value="INSULIN-INDUCED GENE 1"/>
    <property type="match status" value="1"/>
</dbReference>
<sequence>MARKKAQMANGNYSVSSESISNLTRPQLYGIYDADITHSEDTEVYEEAKKSVGKFPEGVLKRSGAHSQKSVLQRATHLLFSLTFLGVAGISYNELSKQLHDNHELHEEFASRPLALGVEICRTLSFGVVPTWMAYALEGVLFGALLPLMDTLWGSPVRTTTFTSFLRSTNAMLGVAFGIRKIEWSSSLQASGAWFLLNIVLWMFFDGTPSMLLGCLGIGTIASVTSYRDVTEFSQMLYFMDFYFLGLLLFGKLGRYLYGHRA</sequence>